<evidence type="ECO:0000313" key="4">
    <source>
        <dbReference type="Proteomes" id="UP000654075"/>
    </source>
</evidence>
<dbReference type="OrthoDB" id="417047at2759"/>
<feature type="region of interest" description="Disordered" evidence="1">
    <location>
        <begin position="1184"/>
        <end position="1209"/>
    </location>
</feature>
<dbReference type="AlphaFoldDB" id="A0A813ES48"/>
<dbReference type="Proteomes" id="UP000654075">
    <property type="component" value="Unassembled WGS sequence"/>
</dbReference>
<feature type="compositionally biased region" description="Low complexity" evidence="1">
    <location>
        <begin position="1186"/>
        <end position="1197"/>
    </location>
</feature>
<keyword evidence="2" id="KW-0472">Membrane</keyword>
<keyword evidence="4" id="KW-1185">Reference proteome</keyword>
<feature type="compositionally biased region" description="Low complexity" evidence="1">
    <location>
        <begin position="185"/>
        <end position="198"/>
    </location>
</feature>
<feature type="transmembrane region" description="Helical" evidence="2">
    <location>
        <begin position="96"/>
        <end position="121"/>
    </location>
</feature>
<evidence type="ECO:0000256" key="1">
    <source>
        <dbReference type="SAM" id="MobiDB-lite"/>
    </source>
</evidence>
<feature type="region of interest" description="Disordered" evidence="1">
    <location>
        <begin position="175"/>
        <end position="198"/>
    </location>
</feature>
<organism evidence="3 4">
    <name type="scientific">Polarella glacialis</name>
    <name type="common">Dinoflagellate</name>
    <dbReference type="NCBI Taxonomy" id="89957"/>
    <lineage>
        <taxon>Eukaryota</taxon>
        <taxon>Sar</taxon>
        <taxon>Alveolata</taxon>
        <taxon>Dinophyceae</taxon>
        <taxon>Suessiales</taxon>
        <taxon>Suessiaceae</taxon>
        <taxon>Polarella</taxon>
    </lineage>
</organism>
<dbReference type="EMBL" id="CAJNNV010016043">
    <property type="protein sequence ID" value="CAE8604096.1"/>
    <property type="molecule type" value="Genomic_DNA"/>
</dbReference>
<feature type="compositionally biased region" description="Low complexity" evidence="1">
    <location>
        <begin position="713"/>
        <end position="729"/>
    </location>
</feature>
<feature type="transmembrane region" description="Helical" evidence="2">
    <location>
        <begin position="391"/>
        <end position="412"/>
    </location>
</feature>
<keyword evidence="2" id="KW-0812">Transmembrane</keyword>
<feature type="region of interest" description="Disordered" evidence="1">
    <location>
        <begin position="712"/>
        <end position="752"/>
    </location>
</feature>
<feature type="transmembrane region" description="Helical" evidence="2">
    <location>
        <begin position="356"/>
        <end position="379"/>
    </location>
</feature>
<sequence>MNFLPGDFVSGAIQSFIPGAANTQQGNYAGQVFQKRLSAIDYTIQWQQLHREDIRDLMQLTVGRMDIYHLVGTLLLTFGIEWYTDNMLMQERKVPFGFVQLFLICNFCSVGYLIFSVWLAMHASVAAQSIGTRLLTSFARLSIPSRQELEEISVSVTPLMDHFLALGKEALAQKMRRSEEGGAGPAAQGLAPPVAQAGSHSRKGVSGLSVGCVASAAAGCSSSAAPPRPSELPRLLGLGASQAGSEGRQHGWGFRQKREVPPPSPLPDTSRAPSASASASQKEPWSLDPRRARELATGGAAAENCDLDLEMHFRRFLEEQQRWLSYDAYSRTCMSLGMNQLLQALGYYVVGTVAQYSYMCTMMTLFGVMYIAVLLLRLDMVDGWKSSQEKAVVLATFILPTVLAGVVVWLPKDVDPEVRNLCLCPCFILHGGWALYVAHQTKPTAKLDENGLIGSSVLLPRRWRAVAYLNVIEVKQTRLAEEVHACTEEQRASPLIAACLALQRGMQTVSEKELANGCVSSAGRSSQALEELSRHLEAQMENLRSLSTGRKRPSRRALQHAEQVLQHHAVWKKTPDMLACLEALRSREVQAWLEDDQKQAIDQSYQAFLQKCQELQLGVAEEEEAPGPAQEVGNPGSSVPNPALESSVLHIEPGESRTVRVQTYWGSLQTVCVDRQGLTGTPPPLARQTSLKSALQDDLPSWASQAEMLAQRPAEGPGSFSFGGSEAAGVSPQSQSQACSSEGGADPSFIPGQAEGAARRWTPGQALVPPESMPPEELPGSVVRRFTLFTVCFWMVSGVMHFFATVYKLHQEPFIPGTSIPIAWPGPSSLFEATWLHCNASHVLAGNSFGVFAAQLNASGVGSFAKLHPTGPAVLLCGAEGCDALLQRGASRADRADSERWFVSSLGPVQPRVSLGQAEPVPIPPSWQLVTAAPSLGSCVAEACEIWLAGWDGVGVVVGMMTRRTPAMAPTEISSEAPDNSASLEAGAAGIGQGAGWSFEPHLAVRPGLGRCPAAESPPVGGSWVGAWGWAALQGQTQTGCETAIAGLQKYEDVRALHLGSEGRLLLVLLGSGLLDGWDLTSGTLLGRWRLTGSSVYAAPRDFAALCVRAAVRSEAGATESQGSHTEESESETKGGERLAALELLLVAPRVGHSPELLRAALPSALASCLTSLAALPVVGCETKGSSSPSSSGVDSSRAPAAPAPTLFA</sequence>
<evidence type="ECO:0000256" key="2">
    <source>
        <dbReference type="SAM" id="Phobius"/>
    </source>
</evidence>
<evidence type="ECO:0000313" key="3">
    <source>
        <dbReference type="EMBL" id="CAE8604096.1"/>
    </source>
</evidence>
<feature type="region of interest" description="Disordered" evidence="1">
    <location>
        <begin position="622"/>
        <end position="643"/>
    </location>
</feature>
<feature type="compositionally biased region" description="Low complexity" evidence="1">
    <location>
        <begin position="270"/>
        <end position="280"/>
    </location>
</feature>
<reference evidence="3" key="1">
    <citation type="submission" date="2021-02" db="EMBL/GenBank/DDBJ databases">
        <authorList>
            <person name="Dougan E. K."/>
            <person name="Rhodes N."/>
            <person name="Thang M."/>
            <person name="Chan C."/>
        </authorList>
    </citation>
    <scope>NUCLEOTIDE SEQUENCE</scope>
</reference>
<name>A0A813ES48_POLGL</name>
<feature type="compositionally biased region" description="Polar residues" evidence="1">
    <location>
        <begin position="731"/>
        <end position="740"/>
    </location>
</feature>
<gene>
    <name evidence="3" type="ORF">PGLA1383_LOCUS22283</name>
</gene>
<accession>A0A813ES48</accession>
<feature type="region of interest" description="Disordered" evidence="1">
    <location>
        <begin position="241"/>
        <end position="289"/>
    </location>
</feature>
<feature type="transmembrane region" description="Helical" evidence="2">
    <location>
        <begin position="67"/>
        <end position="84"/>
    </location>
</feature>
<comment type="caution">
    <text evidence="3">The sequence shown here is derived from an EMBL/GenBank/DDBJ whole genome shotgun (WGS) entry which is preliminary data.</text>
</comment>
<proteinExistence type="predicted"/>
<protein>
    <submittedName>
        <fullName evidence="3">Uncharacterized protein</fullName>
    </submittedName>
</protein>
<keyword evidence="2" id="KW-1133">Transmembrane helix</keyword>